<keyword evidence="6 7" id="KW-0505">Motor protein</keyword>
<reference evidence="12" key="1">
    <citation type="submission" date="2020-09" db="EMBL/GenBank/DDBJ databases">
        <title>Genome-Enabled Discovery of Anthraquinone Biosynthesis in Senna tora.</title>
        <authorList>
            <person name="Kang S.-H."/>
            <person name="Pandey R.P."/>
            <person name="Lee C.-M."/>
            <person name="Sim J.-S."/>
            <person name="Jeong J.-T."/>
            <person name="Choi B.-S."/>
            <person name="Jung M."/>
            <person name="Ginzburg D."/>
            <person name="Zhao K."/>
            <person name="Won S.Y."/>
            <person name="Oh T.-J."/>
            <person name="Yu Y."/>
            <person name="Kim N.-H."/>
            <person name="Lee O.R."/>
            <person name="Lee T.-H."/>
            <person name="Bashyal P."/>
            <person name="Kim T.-S."/>
            <person name="Lee W.-H."/>
            <person name="Kawkins C."/>
            <person name="Kim C.-K."/>
            <person name="Kim J.S."/>
            <person name="Ahn B.O."/>
            <person name="Rhee S.Y."/>
            <person name="Sohng J.K."/>
        </authorList>
    </citation>
    <scope>NUCLEOTIDE SEQUENCE</scope>
    <source>
        <tissue evidence="12">Leaf</tissue>
    </source>
</reference>
<sequence length="911" mass="103034">MGVIDGEDSIKWEKQQQVLSGREEKILVLVRLRPLSEKEISVNEVADWECINDTTILYRNTLREGSTFPSAYTFDRVFRGDCSTKQVYEEGAKEIALSAVCGINSSIFAYGQTSSGKTYTMNGITEYSAAEIFDYIKRHEERAFVLKFSAIEIYNEVIRDLLSTDNTPLRLRDDPERGTIVEKLTEETLRDWGHLKELLSFCEAQRQVGETYLNDKSSRSHQIIRLTIESSAREFLGKGNSATLAASVNFVDLAGSERASQALSAGARLKEGCHINRSLLTLGTVIRKLSKGRQGHINYRDSKLTRLLQPCLGGNARTAIICTLSAARSHVEQTRNTLLFACCAKEVTTKAQVNVVMSDKALVKHLQKEVARLESELRTPGPATSNCDYAALLRKKDLQIEKMEKEIRELTKQRDLAQSRVEDLLRMVGNDQKSTKEGEDMWEDDCSASESSSIYGPHHPDARFREFNNPHFNNGYNGFNGKVPNHHLEGAGDYSHSDDEYCKEVQCVEMEESSRDNSEYLDLSRSENGRLAPPMSGEVNVAGQEMLGPVNEDREASQNEDNSTYGALEQRLQDVQSTTDSLVCPFPEEKSPQAMSSSSRNFKLTRSWSCTEHLMTGSPEKSGERESTPADGFAKGYLGRPEGLPRKFPPLNYGDATRLSRNDSQSSIGTPSMRTSADEEITSVQTFVAGMKEMVKLEYGKQLVDGQVQVKNVKDAGIDPMLEAPGTPLDWPLQFKRQQKQIVELWQTCSVSLIHRTYFFLLFRGDPTDSIYIEVELRRLSFLKETFSHENQSVKNGQTVTFASSVKALRREREVLIKLMQKRFSEEERKSLFKKWGIALESKRRRMQLANRLWSDTNMDHIMESASVIANLVRFSEQGKALKEMFGLSFFTPHQTRRRSYTWKNSRASLI</sequence>
<proteinExistence type="inferred from homology"/>
<evidence type="ECO:0000256" key="3">
    <source>
        <dbReference type="ARBA" id="ARBA00022741"/>
    </source>
</evidence>
<feature type="compositionally biased region" description="Polar residues" evidence="10">
    <location>
        <begin position="662"/>
        <end position="675"/>
    </location>
</feature>
<feature type="region of interest" description="Disordered" evidence="10">
    <location>
        <begin position="636"/>
        <end position="676"/>
    </location>
</feature>
<dbReference type="InterPro" id="IPR036961">
    <property type="entry name" value="Kinesin_motor_dom_sf"/>
</dbReference>
<dbReference type="AlphaFoldDB" id="A0A834XB46"/>
<dbReference type="SUPFAM" id="SSF52540">
    <property type="entry name" value="P-loop containing nucleoside triphosphate hydrolases"/>
    <property type="match status" value="1"/>
</dbReference>
<comment type="similarity">
    <text evidence="1">Belongs to the TRAFAC class myosin-kinesin ATPase superfamily. Kinesin family. KIN-7 subfamily.</text>
</comment>
<dbReference type="PANTHER" id="PTHR47968">
    <property type="entry name" value="CENTROMERE PROTEIN E"/>
    <property type="match status" value="1"/>
</dbReference>
<name>A0A834XB46_9FABA</name>
<evidence type="ECO:0000256" key="4">
    <source>
        <dbReference type="ARBA" id="ARBA00022840"/>
    </source>
</evidence>
<dbReference type="InterPro" id="IPR027417">
    <property type="entry name" value="P-loop_NTPase"/>
</dbReference>
<dbReference type="PROSITE" id="PS00411">
    <property type="entry name" value="KINESIN_MOTOR_1"/>
    <property type="match status" value="1"/>
</dbReference>
<gene>
    <name evidence="12" type="ORF">G2W53_003351</name>
</gene>
<dbReference type="GO" id="GO:0005524">
    <property type="term" value="F:ATP binding"/>
    <property type="evidence" value="ECO:0007669"/>
    <property type="project" value="UniProtKB-UniRule"/>
</dbReference>
<keyword evidence="3 7" id="KW-0547">Nucleotide-binding</keyword>
<dbReference type="GO" id="GO:0005874">
    <property type="term" value="C:microtubule"/>
    <property type="evidence" value="ECO:0007669"/>
    <property type="project" value="UniProtKB-KW"/>
</dbReference>
<dbReference type="FunFam" id="3.40.850.10:FF:000016">
    <property type="entry name" value="Kinesin-like protein"/>
    <property type="match status" value="1"/>
</dbReference>
<dbReference type="InterPro" id="IPR019821">
    <property type="entry name" value="Kinesin_motor_CS"/>
</dbReference>
<feature type="region of interest" description="Disordered" evidence="10">
    <location>
        <begin position="433"/>
        <end position="453"/>
    </location>
</feature>
<keyword evidence="4 7" id="KW-0067">ATP-binding</keyword>
<dbReference type="CDD" id="cd01374">
    <property type="entry name" value="KISc_CENP_E"/>
    <property type="match status" value="1"/>
</dbReference>
<evidence type="ECO:0000313" key="12">
    <source>
        <dbReference type="EMBL" id="KAF7841053.1"/>
    </source>
</evidence>
<feature type="coiled-coil region" evidence="9">
    <location>
        <begin position="356"/>
        <end position="427"/>
    </location>
</feature>
<dbReference type="EMBL" id="JAAIUW010000002">
    <property type="protein sequence ID" value="KAF7841053.1"/>
    <property type="molecule type" value="Genomic_DNA"/>
</dbReference>
<dbReference type="Gene3D" id="3.40.850.10">
    <property type="entry name" value="Kinesin motor domain"/>
    <property type="match status" value="1"/>
</dbReference>
<dbReference type="OrthoDB" id="3176171at2759"/>
<dbReference type="Proteomes" id="UP000634136">
    <property type="component" value="Unassembled WGS sequence"/>
</dbReference>
<dbReference type="SMART" id="SM00129">
    <property type="entry name" value="KISc"/>
    <property type="match status" value="1"/>
</dbReference>
<dbReference type="PRINTS" id="PR00380">
    <property type="entry name" value="KINESINHEAVY"/>
</dbReference>
<evidence type="ECO:0000256" key="8">
    <source>
        <dbReference type="RuleBase" id="RU000394"/>
    </source>
</evidence>
<dbReference type="InterPro" id="IPR001752">
    <property type="entry name" value="Kinesin_motor_dom"/>
</dbReference>
<evidence type="ECO:0000256" key="7">
    <source>
        <dbReference type="PROSITE-ProRule" id="PRU00283"/>
    </source>
</evidence>
<accession>A0A834XB46</accession>
<evidence type="ECO:0000256" key="2">
    <source>
        <dbReference type="ARBA" id="ARBA00022701"/>
    </source>
</evidence>
<evidence type="ECO:0000313" key="13">
    <source>
        <dbReference type="Proteomes" id="UP000634136"/>
    </source>
</evidence>
<feature type="domain" description="Kinesin motor" evidence="11">
    <location>
        <begin position="25"/>
        <end position="347"/>
    </location>
</feature>
<evidence type="ECO:0000256" key="6">
    <source>
        <dbReference type="ARBA" id="ARBA00023175"/>
    </source>
</evidence>
<evidence type="ECO:0000256" key="10">
    <source>
        <dbReference type="SAM" id="MobiDB-lite"/>
    </source>
</evidence>
<dbReference type="InterPro" id="IPR027640">
    <property type="entry name" value="Kinesin-like_fam"/>
</dbReference>
<dbReference type="GO" id="GO:0003777">
    <property type="term" value="F:microtubule motor activity"/>
    <property type="evidence" value="ECO:0007669"/>
    <property type="project" value="InterPro"/>
</dbReference>
<keyword evidence="13" id="KW-1185">Reference proteome</keyword>
<organism evidence="12 13">
    <name type="scientific">Senna tora</name>
    <dbReference type="NCBI Taxonomy" id="362788"/>
    <lineage>
        <taxon>Eukaryota</taxon>
        <taxon>Viridiplantae</taxon>
        <taxon>Streptophyta</taxon>
        <taxon>Embryophyta</taxon>
        <taxon>Tracheophyta</taxon>
        <taxon>Spermatophyta</taxon>
        <taxon>Magnoliopsida</taxon>
        <taxon>eudicotyledons</taxon>
        <taxon>Gunneridae</taxon>
        <taxon>Pentapetalae</taxon>
        <taxon>rosids</taxon>
        <taxon>fabids</taxon>
        <taxon>Fabales</taxon>
        <taxon>Fabaceae</taxon>
        <taxon>Caesalpinioideae</taxon>
        <taxon>Cassia clade</taxon>
        <taxon>Senna</taxon>
    </lineage>
</organism>
<dbReference type="InterPro" id="IPR021881">
    <property type="entry name" value="NACK_C"/>
</dbReference>
<keyword evidence="2 8" id="KW-0493">Microtubule</keyword>
<dbReference type="Pfam" id="PF11995">
    <property type="entry name" value="DUF3490"/>
    <property type="match status" value="1"/>
</dbReference>
<evidence type="ECO:0000256" key="5">
    <source>
        <dbReference type="ARBA" id="ARBA00023054"/>
    </source>
</evidence>
<evidence type="ECO:0000256" key="9">
    <source>
        <dbReference type="SAM" id="Coils"/>
    </source>
</evidence>
<dbReference type="PROSITE" id="PS50067">
    <property type="entry name" value="KINESIN_MOTOR_2"/>
    <property type="match status" value="1"/>
</dbReference>
<feature type="binding site" evidence="7">
    <location>
        <begin position="111"/>
        <end position="118"/>
    </location>
    <ligand>
        <name>ATP</name>
        <dbReference type="ChEBI" id="CHEBI:30616"/>
    </ligand>
</feature>
<protein>
    <recommendedName>
        <fullName evidence="8">Kinesin-like protein</fullName>
    </recommendedName>
</protein>
<dbReference type="Pfam" id="PF00225">
    <property type="entry name" value="Kinesin"/>
    <property type="match status" value="1"/>
</dbReference>
<dbReference type="GO" id="GO:0008017">
    <property type="term" value="F:microtubule binding"/>
    <property type="evidence" value="ECO:0007669"/>
    <property type="project" value="InterPro"/>
</dbReference>
<dbReference type="PANTHER" id="PTHR47968:SF18">
    <property type="entry name" value="KINESIN-LIKE PROTEIN KIN-7F"/>
    <property type="match status" value="1"/>
</dbReference>
<comment type="caution">
    <text evidence="12">The sequence shown here is derived from an EMBL/GenBank/DDBJ whole genome shotgun (WGS) entry which is preliminary data.</text>
</comment>
<dbReference type="GO" id="GO:0007018">
    <property type="term" value="P:microtubule-based movement"/>
    <property type="evidence" value="ECO:0007669"/>
    <property type="project" value="InterPro"/>
</dbReference>
<keyword evidence="5 9" id="KW-0175">Coiled coil</keyword>
<evidence type="ECO:0000259" key="11">
    <source>
        <dbReference type="PROSITE" id="PS50067"/>
    </source>
</evidence>
<evidence type="ECO:0000256" key="1">
    <source>
        <dbReference type="ARBA" id="ARBA00007310"/>
    </source>
</evidence>